<dbReference type="AlphaFoldDB" id="A0A1W1EJR5"/>
<accession>A0A1W1EJR5</accession>
<sequence length="38" mass="4419">MIILFGYFNIMIDIEKLKPQIVEALMPLNPDKIILFAI</sequence>
<organism evidence="1">
    <name type="scientific">hydrothermal vent metagenome</name>
    <dbReference type="NCBI Taxonomy" id="652676"/>
    <lineage>
        <taxon>unclassified sequences</taxon>
        <taxon>metagenomes</taxon>
        <taxon>ecological metagenomes</taxon>
    </lineage>
</organism>
<evidence type="ECO:0000313" key="1">
    <source>
        <dbReference type="EMBL" id="SHO81119.1"/>
    </source>
</evidence>
<protein>
    <submittedName>
        <fullName evidence="1">Uncharacterized protein</fullName>
    </submittedName>
</protein>
<gene>
    <name evidence="1" type="ORF">MNB_SV-15-601</name>
</gene>
<reference evidence="1" key="1">
    <citation type="submission" date="2016-10" db="EMBL/GenBank/DDBJ databases">
        <authorList>
            <person name="de Groot N.N."/>
        </authorList>
    </citation>
    <scope>NUCLEOTIDE SEQUENCE</scope>
</reference>
<name>A0A1W1EJR5_9ZZZZ</name>
<dbReference type="EMBL" id="FRYL01000030">
    <property type="protein sequence ID" value="SHO81119.1"/>
    <property type="molecule type" value="Genomic_DNA"/>
</dbReference>
<proteinExistence type="predicted"/>